<dbReference type="RefSeq" id="WP_092788382.1">
    <property type="nucleotide sequence ID" value="NZ_FOPC01000001.1"/>
</dbReference>
<dbReference type="AlphaFoldDB" id="A0A1I2NM37"/>
<protein>
    <recommendedName>
        <fullName evidence="3">TolB-like 6-blade propeller-like</fullName>
    </recommendedName>
</protein>
<dbReference type="PROSITE" id="PS51257">
    <property type="entry name" value="PROKAR_LIPOPROTEIN"/>
    <property type="match status" value="1"/>
</dbReference>
<organism evidence="1 2">
    <name type="scientific">Algoriphagus hitonicola</name>
    <dbReference type="NCBI Taxonomy" id="435880"/>
    <lineage>
        <taxon>Bacteria</taxon>
        <taxon>Pseudomonadati</taxon>
        <taxon>Bacteroidota</taxon>
        <taxon>Cytophagia</taxon>
        <taxon>Cytophagales</taxon>
        <taxon>Cyclobacteriaceae</taxon>
        <taxon>Algoriphagus</taxon>
    </lineage>
</organism>
<gene>
    <name evidence="1" type="ORF">SAMN04487988_101205</name>
</gene>
<accession>A0A1I2NM37</accession>
<evidence type="ECO:0000313" key="1">
    <source>
        <dbReference type="EMBL" id="SFG04902.1"/>
    </source>
</evidence>
<evidence type="ECO:0008006" key="3">
    <source>
        <dbReference type="Google" id="ProtNLM"/>
    </source>
</evidence>
<evidence type="ECO:0000313" key="2">
    <source>
        <dbReference type="Proteomes" id="UP000199642"/>
    </source>
</evidence>
<dbReference type="Proteomes" id="UP000199642">
    <property type="component" value="Unassembled WGS sequence"/>
</dbReference>
<sequence>MRGNLQIILKILFASWILGAFSCDSEQKSTESVEDSTYQLVKIDSFEVENFTQVLIRDYSSEEKRYLGYSMVEDEILEISESGEILKRVKKKGEGPGLYGNWNPIGLGFGPDGLRVAELPFEIYTYDSAYEVVYQQRIQSPLPIRTFGPMGKPPYFEHEDSTFFLVGPTNYLSAHYLIRDEEGRDTLQNFYKINIQNGDMKSVIPYQENSIYFESENIYQELMTKSFLIDEESDELLLLHSLEDEIEIYELPNLNLKRTIPINHRELLRYAPLPIETPGNDERVNKLRFMAGRNLDLIKIDANFYLLKYFTGVSEAEYQTRNENDALYSPLSDPDEQGILLIKNQKQLPFELPSIQGKILFGLDDGKFLVQEALNPEVEEEVTRFGIYQIQEN</sequence>
<dbReference type="STRING" id="435880.SAMN04487988_101205"/>
<name>A0A1I2NM37_9BACT</name>
<proteinExistence type="predicted"/>
<dbReference type="EMBL" id="FOPC01000001">
    <property type="protein sequence ID" value="SFG04902.1"/>
    <property type="molecule type" value="Genomic_DNA"/>
</dbReference>
<dbReference type="OrthoDB" id="819832at2"/>
<reference evidence="2" key="1">
    <citation type="submission" date="2016-10" db="EMBL/GenBank/DDBJ databases">
        <authorList>
            <person name="Varghese N."/>
            <person name="Submissions S."/>
        </authorList>
    </citation>
    <scope>NUCLEOTIDE SEQUENCE [LARGE SCALE GENOMIC DNA]</scope>
    <source>
        <strain evidence="2">DSM 19315</strain>
    </source>
</reference>
<keyword evidence="2" id="KW-1185">Reference proteome</keyword>